<keyword evidence="5" id="KW-0833">Ubl conjugation pathway</keyword>
<dbReference type="Pfam" id="PF00443">
    <property type="entry name" value="UCH"/>
    <property type="match status" value="1"/>
</dbReference>
<organism evidence="10 11">
    <name type="scientific">Choanephora cucurbitarum</name>
    <dbReference type="NCBI Taxonomy" id="101091"/>
    <lineage>
        <taxon>Eukaryota</taxon>
        <taxon>Fungi</taxon>
        <taxon>Fungi incertae sedis</taxon>
        <taxon>Mucoromycota</taxon>
        <taxon>Mucoromycotina</taxon>
        <taxon>Mucoromycetes</taxon>
        <taxon>Mucorales</taxon>
        <taxon>Mucorineae</taxon>
        <taxon>Choanephoraceae</taxon>
        <taxon>Choanephoroideae</taxon>
        <taxon>Choanephora</taxon>
    </lineage>
</organism>
<dbReference type="InterPro" id="IPR050164">
    <property type="entry name" value="Peptidase_C19"/>
</dbReference>
<evidence type="ECO:0000256" key="5">
    <source>
        <dbReference type="ARBA" id="ARBA00022786"/>
    </source>
</evidence>
<protein>
    <recommendedName>
        <fullName evidence="3">ubiquitinyl hydrolase 1</fullName>
        <ecNumber evidence="3">3.4.19.12</ecNumber>
    </recommendedName>
</protein>
<reference evidence="10 11" key="1">
    <citation type="submission" date="2016-03" db="EMBL/GenBank/DDBJ databases">
        <title>Choanephora cucurbitarum.</title>
        <authorList>
            <person name="Min B."/>
            <person name="Park H."/>
            <person name="Park J.-H."/>
            <person name="Shin H.-D."/>
            <person name="Choi I.-G."/>
        </authorList>
    </citation>
    <scope>NUCLEOTIDE SEQUENCE [LARGE SCALE GENOMIC DNA]</scope>
    <source>
        <strain evidence="10 11">KUS-F28377</strain>
    </source>
</reference>
<dbReference type="GO" id="GO:0005829">
    <property type="term" value="C:cytosol"/>
    <property type="evidence" value="ECO:0007669"/>
    <property type="project" value="TreeGrafter"/>
</dbReference>
<dbReference type="Proteomes" id="UP000093000">
    <property type="component" value="Unassembled WGS sequence"/>
</dbReference>
<dbReference type="SUPFAM" id="SSF54001">
    <property type="entry name" value="Cysteine proteinases"/>
    <property type="match status" value="1"/>
</dbReference>
<feature type="domain" description="USP" evidence="9">
    <location>
        <begin position="113"/>
        <end position="408"/>
    </location>
</feature>
<dbReference type="OrthoDB" id="420187at2759"/>
<comment type="catalytic activity">
    <reaction evidence="1">
        <text>Thiol-dependent hydrolysis of ester, thioester, amide, peptide and isopeptide bonds formed by the C-terminal Gly of ubiquitin (a 76-residue protein attached to proteins as an intracellular targeting signal).</text>
        <dbReference type="EC" id="3.4.19.12"/>
    </reaction>
</comment>
<keyword evidence="7" id="KW-0788">Thiol protease</keyword>
<dbReference type="GO" id="GO:0016579">
    <property type="term" value="P:protein deubiquitination"/>
    <property type="evidence" value="ECO:0007669"/>
    <property type="project" value="InterPro"/>
</dbReference>
<feature type="region of interest" description="Disordered" evidence="8">
    <location>
        <begin position="423"/>
        <end position="457"/>
    </location>
</feature>
<dbReference type="PROSITE" id="PS00973">
    <property type="entry name" value="USP_2"/>
    <property type="match status" value="1"/>
</dbReference>
<comment type="similarity">
    <text evidence="2">Belongs to the peptidase C19 family.</text>
</comment>
<evidence type="ECO:0000313" key="10">
    <source>
        <dbReference type="EMBL" id="OBZ85308.1"/>
    </source>
</evidence>
<dbReference type="PANTHER" id="PTHR24006">
    <property type="entry name" value="UBIQUITIN CARBOXYL-TERMINAL HYDROLASE"/>
    <property type="match status" value="1"/>
</dbReference>
<evidence type="ECO:0000256" key="2">
    <source>
        <dbReference type="ARBA" id="ARBA00009085"/>
    </source>
</evidence>
<evidence type="ECO:0000259" key="9">
    <source>
        <dbReference type="PROSITE" id="PS50235"/>
    </source>
</evidence>
<accession>A0A1C7N8N4</accession>
<evidence type="ECO:0000256" key="4">
    <source>
        <dbReference type="ARBA" id="ARBA00022670"/>
    </source>
</evidence>
<dbReference type="InterPro" id="IPR001394">
    <property type="entry name" value="Peptidase_C19_UCH"/>
</dbReference>
<dbReference type="GO" id="GO:0004843">
    <property type="term" value="F:cysteine-type deubiquitinase activity"/>
    <property type="evidence" value="ECO:0007669"/>
    <property type="project" value="UniProtKB-EC"/>
</dbReference>
<evidence type="ECO:0000256" key="3">
    <source>
        <dbReference type="ARBA" id="ARBA00012759"/>
    </source>
</evidence>
<name>A0A1C7N8N4_9FUNG</name>
<dbReference type="GO" id="GO:0006508">
    <property type="term" value="P:proteolysis"/>
    <property type="evidence" value="ECO:0007669"/>
    <property type="project" value="UniProtKB-KW"/>
</dbReference>
<evidence type="ECO:0000256" key="7">
    <source>
        <dbReference type="ARBA" id="ARBA00022807"/>
    </source>
</evidence>
<sequence>MATQSQQRAANVVKGGKLEPLSQKNTINGLLSRSIKFRKSRYVDHKLEQFKQKFAPVNGVTGVVHAKTAHAYDTQTDMLVEKVDQYGFEQPMKVLFSKDKLSVGWQEIYPVGSGLKDMGHLSSLNAVLQVLTYTPALANFLMNRTHGANCTIQDYCFLCAVEEHVRTALKGSPYALQPRLLVGKLKKMSKKSSSKDAFDVWAYFMEQMQSFLLSERTSKDTRIQETTAFYQMFGGYIQKKFTCPSCNALDHFYDSFLYLSLDLTQCSTVERCVSRHFKNKVSLTRECSSCQHEGQVECTQSIYRPPMNLVIQLDRFDQQSKNNKMVKFEERMDIRYAVTETERGQVDSTYQLYGIIVHTGESLHDGHYVAYVKSSNGIWYCMDNETVQVVSLKRLLEQNVYMLFYHNIPPKIVSAKKKPIHEPATSLEKTPQSLLEKEEEVEVEEKEEKVDDSIEDKEKEDALRKAIEEASHKEKRENEAAIVVRHDETMQSKRDKLDALIQREEVESKSAEVKQMLLTKVANNQFQDEIDTWEDTGVAQKRNQVLKQMKTKRKKVDSYDLDYDRGKLKKVKSKKKDDKFNKPNMFQLAADMKKKK</sequence>
<evidence type="ECO:0000256" key="8">
    <source>
        <dbReference type="SAM" id="MobiDB-lite"/>
    </source>
</evidence>
<dbReference type="EMBL" id="LUGH01000411">
    <property type="protein sequence ID" value="OBZ85308.1"/>
    <property type="molecule type" value="Genomic_DNA"/>
</dbReference>
<evidence type="ECO:0000256" key="6">
    <source>
        <dbReference type="ARBA" id="ARBA00022801"/>
    </source>
</evidence>
<dbReference type="PROSITE" id="PS50235">
    <property type="entry name" value="USP_3"/>
    <property type="match status" value="1"/>
</dbReference>
<dbReference type="InParanoid" id="A0A1C7N8N4"/>
<keyword evidence="6 10" id="KW-0378">Hydrolase</keyword>
<gene>
    <name evidence="10" type="primary">USP36</name>
    <name evidence="10" type="ORF">A0J61_06637</name>
</gene>
<dbReference type="InterPro" id="IPR038765">
    <property type="entry name" value="Papain-like_cys_pep_sf"/>
</dbReference>
<dbReference type="EC" id="3.4.19.12" evidence="3"/>
<dbReference type="InterPro" id="IPR028889">
    <property type="entry name" value="USP"/>
</dbReference>
<dbReference type="AlphaFoldDB" id="A0A1C7N8N4"/>
<keyword evidence="11" id="KW-1185">Reference proteome</keyword>
<dbReference type="PANTHER" id="PTHR24006:SF758">
    <property type="entry name" value="UBIQUITIN CARBOXYL-TERMINAL HYDROLASE 36"/>
    <property type="match status" value="1"/>
</dbReference>
<dbReference type="GO" id="GO:0005634">
    <property type="term" value="C:nucleus"/>
    <property type="evidence" value="ECO:0007669"/>
    <property type="project" value="TreeGrafter"/>
</dbReference>
<dbReference type="STRING" id="101091.A0A1C7N8N4"/>
<proteinExistence type="inferred from homology"/>
<comment type="caution">
    <text evidence="10">The sequence shown here is derived from an EMBL/GenBank/DDBJ whole genome shotgun (WGS) entry which is preliminary data.</text>
</comment>
<dbReference type="Gene3D" id="3.90.70.10">
    <property type="entry name" value="Cysteine proteinases"/>
    <property type="match status" value="1"/>
</dbReference>
<feature type="compositionally biased region" description="Basic and acidic residues" evidence="8">
    <location>
        <begin position="446"/>
        <end position="457"/>
    </location>
</feature>
<evidence type="ECO:0000313" key="11">
    <source>
        <dbReference type="Proteomes" id="UP000093000"/>
    </source>
</evidence>
<keyword evidence="4" id="KW-0645">Protease</keyword>
<evidence type="ECO:0000256" key="1">
    <source>
        <dbReference type="ARBA" id="ARBA00000707"/>
    </source>
</evidence>
<dbReference type="InterPro" id="IPR018200">
    <property type="entry name" value="USP_CS"/>
</dbReference>